<evidence type="ECO:0000259" key="2">
    <source>
        <dbReference type="Pfam" id="PF19263"/>
    </source>
</evidence>
<reference evidence="3 4" key="1">
    <citation type="journal article" date="2021" name="Elife">
        <title>Chloroplast acquisition without the gene transfer in kleptoplastic sea slugs, Plakobranchus ocellatus.</title>
        <authorList>
            <person name="Maeda T."/>
            <person name="Takahashi S."/>
            <person name="Yoshida T."/>
            <person name="Shimamura S."/>
            <person name="Takaki Y."/>
            <person name="Nagai Y."/>
            <person name="Toyoda A."/>
            <person name="Suzuki Y."/>
            <person name="Arimoto A."/>
            <person name="Ishii H."/>
            <person name="Satoh N."/>
            <person name="Nishiyama T."/>
            <person name="Hasebe M."/>
            <person name="Maruyama T."/>
            <person name="Minagawa J."/>
            <person name="Obokata J."/>
            <person name="Shigenobu S."/>
        </authorList>
    </citation>
    <scope>NUCLEOTIDE SEQUENCE [LARGE SCALE GENOMIC DNA]</scope>
</reference>
<evidence type="ECO:0000313" key="4">
    <source>
        <dbReference type="Proteomes" id="UP000735302"/>
    </source>
</evidence>
<dbReference type="Proteomes" id="UP000735302">
    <property type="component" value="Unassembled WGS sequence"/>
</dbReference>
<organism evidence="3 4">
    <name type="scientific">Plakobranchus ocellatus</name>
    <dbReference type="NCBI Taxonomy" id="259542"/>
    <lineage>
        <taxon>Eukaryota</taxon>
        <taxon>Metazoa</taxon>
        <taxon>Spiralia</taxon>
        <taxon>Lophotrochozoa</taxon>
        <taxon>Mollusca</taxon>
        <taxon>Gastropoda</taxon>
        <taxon>Heterobranchia</taxon>
        <taxon>Euthyneura</taxon>
        <taxon>Panpulmonata</taxon>
        <taxon>Sacoglossa</taxon>
        <taxon>Placobranchoidea</taxon>
        <taxon>Plakobranchidae</taxon>
        <taxon>Plakobranchus</taxon>
    </lineage>
</organism>
<sequence length="424" mass="48508">MNTSEVALFNHQPISEPHAFCNFRKPEHLHILLQSKQQQLRDVPKYRGVERLLKANECDVYTRKVISNEAKVYAYCINDPEKVFLGSNSKDLLFELNAVHGRASNAEPLDVNDCETVQSAPMDEEVQDLATPSRPPQPPKVVRKRTYIQSSMSSQVEEEDDDEDDHRPRKYMLDENCVPQKRSKALQNLDSVKAALTKYPYCASFSDLVTACRGTPSYDTICSIYLDHRADKIWNLAREELVNTDDDMDLYKYLSEIPDELKNTMTPMQTLALFNSWCEEQQVNARHLAWFIISRLQNRAYKRIGLYLQGASNSGKTYWTSTLFSSFGALLGKMTTGGRFCLQNCERKKIIIGEEIGITMDNIDQIKELMSGEVTTCERKGRSVVRCKASLVLLNSNNLPAFNVQHERLALMNRLYLVRNLKPS</sequence>
<feature type="domain" description="NrS-1 polymerase-like helicase" evidence="2">
    <location>
        <begin position="308"/>
        <end position="402"/>
    </location>
</feature>
<dbReference type="EMBL" id="BLXT01004955">
    <property type="protein sequence ID" value="GFO18447.1"/>
    <property type="molecule type" value="Genomic_DNA"/>
</dbReference>
<feature type="region of interest" description="Disordered" evidence="1">
    <location>
        <begin position="123"/>
        <end position="169"/>
    </location>
</feature>
<keyword evidence="4" id="KW-1185">Reference proteome</keyword>
<evidence type="ECO:0000256" key="1">
    <source>
        <dbReference type="SAM" id="MobiDB-lite"/>
    </source>
</evidence>
<dbReference type="Pfam" id="PF19263">
    <property type="entry name" value="DUF5906"/>
    <property type="match status" value="1"/>
</dbReference>
<dbReference type="Gene3D" id="3.40.50.300">
    <property type="entry name" value="P-loop containing nucleotide triphosphate hydrolases"/>
    <property type="match status" value="1"/>
</dbReference>
<name>A0AAV4BGQ7_9GAST</name>
<dbReference type="SUPFAM" id="SSF52540">
    <property type="entry name" value="P-loop containing nucleoside triphosphate hydrolases"/>
    <property type="match status" value="1"/>
</dbReference>
<evidence type="ECO:0000313" key="3">
    <source>
        <dbReference type="EMBL" id="GFO18447.1"/>
    </source>
</evidence>
<dbReference type="InterPro" id="IPR045455">
    <property type="entry name" value="NrS-1_pol-like_helicase"/>
</dbReference>
<protein>
    <recommendedName>
        <fullName evidence="2">NrS-1 polymerase-like helicase domain-containing protein</fullName>
    </recommendedName>
</protein>
<gene>
    <name evidence="3" type="ORF">PoB_004495200</name>
</gene>
<dbReference type="AlphaFoldDB" id="A0AAV4BGQ7"/>
<proteinExistence type="predicted"/>
<accession>A0AAV4BGQ7</accession>
<comment type="caution">
    <text evidence="3">The sequence shown here is derived from an EMBL/GenBank/DDBJ whole genome shotgun (WGS) entry which is preliminary data.</text>
</comment>
<dbReference type="InterPro" id="IPR027417">
    <property type="entry name" value="P-loop_NTPase"/>
</dbReference>